<sequence>MSFGQGGPPWGPGDGSPQGRQPYGQQQPHGRQGPATPDWEALATASEARGRKRRWALLGGGAVATVAVAALVATLVVRANSDDPKASGPIGGVSSSSALPEDTTAPAPSFSEVAPPPPPDPKEFVSSAEKDKAPLTAESLYPGRKLTVGDRVYAKGALHRTAECASGTQGALGQVLTKHGCEQLVRATYRRDGVAVTVGVATFRTAAVAAEVKEESSGNIASLAGEGVPTFCRTTVCRSTANAYGRYVYFTVGGFTNGDRVTKQDRAVFTTGDDVAEFTLRQIHRRGVAQASRAAATQ</sequence>
<evidence type="ECO:0000256" key="1">
    <source>
        <dbReference type="SAM" id="MobiDB-lite"/>
    </source>
</evidence>
<feature type="compositionally biased region" description="Low complexity" evidence="1">
    <location>
        <begin position="17"/>
        <end position="34"/>
    </location>
</feature>
<reference evidence="3 4" key="1">
    <citation type="submission" date="2018-06" db="EMBL/GenBank/DDBJ databases">
        <authorList>
            <consortium name="Pathogen Informatics"/>
            <person name="Doyle S."/>
        </authorList>
    </citation>
    <scope>NUCLEOTIDE SEQUENCE [LARGE SCALE GENOMIC DNA]</scope>
    <source>
        <strain evidence="3 4">NCTC7807</strain>
    </source>
</reference>
<name>A0A380PC95_STRGR</name>
<evidence type="ECO:0000313" key="3">
    <source>
        <dbReference type="EMBL" id="SUP62142.1"/>
    </source>
</evidence>
<gene>
    <name evidence="3" type="ORF">NCTC7807_05306</name>
</gene>
<dbReference type="GeneID" id="95070632"/>
<evidence type="ECO:0000256" key="2">
    <source>
        <dbReference type="SAM" id="Phobius"/>
    </source>
</evidence>
<keyword evidence="2" id="KW-0472">Membrane</keyword>
<dbReference type="AlphaFoldDB" id="A0A380PC95"/>
<protein>
    <submittedName>
        <fullName evidence="3">Uncharacterized protein</fullName>
    </submittedName>
</protein>
<evidence type="ECO:0000313" key="4">
    <source>
        <dbReference type="Proteomes" id="UP000254150"/>
    </source>
</evidence>
<dbReference type="EMBL" id="UHID01000009">
    <property type="protein sequence ID" value="SUP62142.1"/>
    <property type="molecule type" value="Genomic_DNA"/>
</dbReference>
<feature type="region of interest" description="Disordered" evidence="1">
    <location>
        <begin position="81"/>
        <end position="131"/>
    </location>
</feature>
<proteinExistence type="predicted"/>
<feature type="compositionally biased region" description="Gly residues" evidence="1">
    <location>
        <begin position="1"/>
        <end position="16"/>
    </location>
</feature>
<feature type="region of interest" description="Disordered" evidence="1">
    <location>
        <begin position="1"/>
        <end position="40"/>
    </location>
</feature>
<feature type="compositionally biased region" description="Basic and acidic residues" evidence="1">
    <location>
        <begin position="120"/>
        <end position="131"/>
    </location>
</feature>
<dbReference type="RefSeq" id="WP_100452321.1">
    <property type="nucleotide sequence ID" value="NZ_UHID01000009.1"/>
</dbReference>
<keyword evidence="2" id="KW-1133">Transmembrane helix</keyword>
<dbReference type="Proteomes" id="UP000254150">
    <property type="component" value="Unassembled WGS sequence"/>
</dbReference>
<organism evidence="3 4">
    <name type="scientific">Streptomyces griseus</name>
    <dbReference type="NCBI Taxonomy" id="1911"/>
    <lineage>
        <taxon>Bacteria</taxon>
        <taxon>Bacillati</taxon>
        <taxon>Actinomycetota</taxon>
        <taxon>Actinomycetes</taxon>
        <taxon>Kitasatosporales</taxon>
        <taxon>Streptomycetaceae</taxon>
        <taxon>Streptomyces</taxon>
    </lineage>
</organism>
<accession>A0A380PC95</accession>
<feature type="transmembrane region" description="Helical" evidence="2">
    <location>
        <begin position="55"/>
        <end position="77"/>
    </location>
</feature>
<keyword evidence="2" id="KW-0812">Transmembrane</keyword>